<evidence type="ECO:0000313" key="11">
    <source>
        <dbReference type="Proteomes" id="UP001612415"/>
    </source>
</evidence>
<dbReference type="PANTHER" id="PTHR42718:SF9">
    <property type="entry name" value="MAJOR FACILITATOR SUPERFAMILY MULTIDRUG TRANSPORTER MFSC"/>
    <property type="match status" value="1"/>
</dbReference>
<keyword evidence="6" id="KW-0046">Antibiotic resistance</keyword>
<evidence type="ECO:0000256" key="3">
    <source>
        <dbReference type="ARBA" id="ARBA00022692"/>
    </source>
</evidence>
<dbReference type="PROSITE" id="PS50850">
    <property type="entry name" value="MFS"/>
    <property type="match status" value="1"/>
</dbReference>
<feature type="domain" description="Major facilitator superfamily (MFS) profile" evidence="9">
    <location>
        <begin position="1"/>
        <end position="362"/>
    </location>
</feature>
<keyword evidence="4 8" id="KW-1133">Transmembrane helix</keyword>
<proteinExistence type="predicted"/>
<evidence type="ECO:0000256" key="1">
    <source>
        <dbReference type="ARBA" id="ARBA00004651"/>
    </source>
</evidence>
<feature type="compositionally biased region" description="Low complexity" evidence="7">
    <location>
        <begin position="257"/>
        <end position="267"/>
    </location>
</feature>
<dbReference type="InterPro" id="IPR011701">
    <property type="entry name" value="MFS"/>
</dbReference>
<feature type="transmembrane region" description="Helical" evidence="8">
    <location>
        <begin position="94"/>
        <end position="115"/>
    </location>
</feature>
<evidence type="ECO:0000256" key="5">
    <source>
        <dbReference type="ARBA" id="ARBA00023136"/>
    </source>
</evidence>
<keyword evidence="3 8" id="KW-0812">Transmembrane</keyword>
<gene>
    <name evidence="10" type="ORF">ACIA8P_29860</name>
</gene>
<evidence type="ECO:0000256" key="6">
    <source>
        <dbReference type="ARBA" id="ARBA00023251"/>
    </source>
</evidence>
<feature type="transmembrane region" description="Helical" evidence="8">
    <location>
        <begin position="38"/>
        <end position="57"/>
    </location>
</feature>
<dbReference type="InterPro" id="IPR020846">
    <property type="entry name" value="MFS_dom"/>
</dbReference>
<evidence type="ECO:0000256" key="2">
    <source>
        <dbReference type="ARBA" id="ARBA00022448"/>
    </source>
</evidence>
<feature type="region of interest" description="Disordered" evidence="7">
    <location>
        <begin position="315"/>
        <end position="362"/>
    </location>
</feature>
<sequence>MGNGLHHHRRRDGGRFDATIVSIAVHDLTTDLHASLSTIQWVSTGYLLAMFVTFRVTGWSQTALGGKTLWLISLATFLLGSVLCAMSWDAPSLIVFRVVQGIGGGVMLPLMTTLIMQAAGGRNVGRVMAAITLPTTLGPILGPVIGGVILAVAGWRWLFFVNVPFCLLGLWLARRNLPSETPRRRVRLDVIGLALVSPGITAASMASPRWRAVAGSPAAVSWSRSSSAWSSWSPLSRSWCEASEWAWRSSRCSGHPSSACSTRSYSSTPQPRDTDWTAAVSAKPSGGPSPSPPWPHPCASCSPARASLRAPRCVRVLPPPPRVATHQVGRGVAKRRGPVRVAAHKSHSDRSPSKPTTVGSPQ</sequence>
<comment type="subcellular location">
    <subcellularLocation>
        <location evidence="1">Cell membrane</location>
        <topology evidence="1">Multi-pass membrane protein</topology>
    </subcellularLocation>
</comment>
<feature type="transmembrane region" description="Helical" evidence="8">
    <location>
        <begin position="69"/>
        <end position="88"/>
    </location>
</feature>
<dbReference type="Gene3D" id="1.20.1720.10">
    <property type="entry name" value="Multidrug resistance protein D"/>
    <property type="match status" value="1"/>
</dbReference>
<evidence type="ECO:0000313" key="10">
    <source>
        <dbReference type="EMBL" id="MFI5678820.1"/>
    </source>
</evidence>
<dbReference type="Proteomes" id="UP001612415">
    <property type="component" value="Unassembled WGS sequence"/>
</dbReference>
<evidence type="ECO:0000256" key="7">
    <source>
        <dbReference type="SAM" id="MobiDB-lite"/>
    </source>
</evidence>
<comment type="caution">
    <text evidence="10">The sequence shown here is derived from an EMBL/GenBank/DDBJ whole genome shotgun (WGS) entry which is preliminary data.</text>
</comment>
<dbReference type="SUPFAM" id="SSF103473">
    <property type="entry name" value="MFS general substrate transporter"/>
    <property type="match status" value="1"/>
</dbReference>
<reference evidence="10 11" key="1">
    <citation type="submission" date="2024-10" db="EMBL/GenBank/DDBJ databases">
        <title>The Natural Products Discovery Center: Release of the First 8490 Sequenced Strains for Exploring Actinobacteria Biosynthetic Diversity.</title>
        <authorList>
            <person name="Kalkreuter E."/>
            <person name="Kautsar S.A."/>
            <person name="Yang D."/>
            <person name="Bader C.D."/>
            <person name="Teijaro C.N."/>
            <person name="Fluegel L."/>
            <person name="Davis C.M."/>
            <person name="Simpson J.R."/>
            <person name="Lauterbach L."/>
            <person name="Steele A.D."/>
            <person name="Gui C."/>
            <person name="Meng S."/>
            <person name="Li G."/>
            <person name="Viehrig K."/>
            <person name="Ye F."/>
            <person name="Su P."/>
            <person name="Kiefer A.F."/>
            <person name="Nichols A."/>
            <person name="Cepeda A.J."/>
            <person name="Yan W."/>
            <person name="Fan B."/>
            <person name="Jiang Y."/>
            <person name="Adhikari A."/>
            <person name="Zheng C.-J."/>
            <person name="Schuster L."/>
            <person name="Cowan T.M."/>
            <person name="Smanski M.J."/>
            <person name="Chevrette M.G."/>
            <person name="De Carvalho L.P.S."/>
            <person name="Shen B."/>
        </authorList>
    </citation>
    <scope>NUCLEOTIDE SEQUENCE [LARGE SCALE GENOMIC DNA]</scope>
    <source>
        <strain evidence="10 11">NPDC051599</strain>
    </source>
</reference>
<dbReference type="PANTHER" id="PTHR42718">
    <property type="entry name" value="MAJOR FACILITATOR SUPERFAMILY MULTIDRUG TRANSPORTER MFSC"/>
    <property type="match status" value="1"/>
</dbReference>
<feature type="compositionally biased region" description="Basic residues" evidence="7">
    <location>
        <begin position="332"/>
        <end position="345"/>
    </location>
</feature>
<evidence type="ECO:0000259" key="9">
    <source>
        <dbReference type="PROSITE" id="PS50850"/>
    </source>
</evidence>
<organism evidence="10 11">
    <name type="scientific">Streptomyces cellulosae</name>
    <dbReference type="NCBI Taxonomy" id="1968"/>
    <lineage>
        <taxon>Bacteria</taxon>
        <taxon>Bacillati</taxon>
        <taxon>Actinomycetota</taxon>
        <taxon>Actinomycetes</taxon>
        <taxon>Kitasatosporales</taxon>
        <taxon>Streptomycetaceae</taxon>
        <taxon>Streptomyces</taxon>
    </lineage>
</organism>
<evidence type="ECO:0000256" key="4">
    <source>
        <dbReference type="ARBA" id="ARBA00022989"/>
    </source>
</evidence>
<dbReference type="EMBL" id="JBITDC010000012">
    <property type="protein sequence ID" value="MFI5678820.1"/>
    <property type="molecule type" value="Genomic_DNA"/>
</dbReference>
<name>A0ABW7Y9L8_STRCE</name>
<feature type="compositionally biased region" description="Polar residues" evidence="7">
    <location>
        <begin position="353"/>
        <end position="362"/>
    </location>
</feature>
<dbReference type="InterPro" id="IPR036259">
    <property type="entry name" value="MFS_trans_sf"/>
</dbReference>
<feature type="compositionally biased region" description="Pro residues" evidence="7">
    <location>
        <begin position="287"/>
        <end position="296"/>
    </location>
</feature>
<keyword evidence="11" id="KW-1185">Reference proteome</keyword>
<feature type="transmembrane region" description="Helical" evidence="8">
    <location>
        <begin position="127"/>
        <end position="151"/>
    </location>
</feature>
<feature type="transmembrane region" description="Helical" evidence="8">
    <location>
        <begin position="157"/>
        <end position="174"/>
    </location>
</feature>
<feature type="region of interest" description="Disordered" evidence="7">
    <location>
        <begin position="252"/>
        <end position="296"/>
    </location>
</feature>
<protein>
    <submittedName>
        <fullName evidence="10">MFS transporter</fullName>
    </submittedName>
</protein>
<keyword evidence="2" id="KW-0813">Transport</keyword>
<accession>A0ABW7Y9L8</accession>
<keyword evidence="5 8" id="KW-0472">Membrane</keyword>
<dbReference type="RefSeq" id="WP_398659388.1">
    <property type="nucleotide sequence ID" value="NZ_JBITDC010000012.1"/>
</dbReference>
<dbReference type="Pfam" id="PF07690">
    <property type="entry name" value="MFS_1"/>
    <property type="match status" value="1"/>
</dbReference>
<evidence type="ECO:0000256" key="8">
    <source>
        <dbReference type="SAM" id="Phobius"/>
    </source>
</evidence>